<dbReference type="OrthoDB" id="9782229at2"/>
<dbReference type="Pfam" id="PF00691">
    <property type="entry name" value="OmpA"/>
    <property type="match status" value="1"/>
</dbReference>
<dbReference type="RefSeq" id="WP_094406427.1">
    <property type="nucleotide sequence ID" value="NZ_NMVO01000017.1"/>
</dbReference>
<dbReference type="GO" id="GO:0009279">
    <property type="term" value="C:cell outer membrane"/>
    <property type="evidence" value="ECO:0007669"/>
    <property type="project" value="UniProtKB-SubCell"/>
</dbReference>
<keyword evidence="6" id="KW-0969">Cilium</keyword>
<dbReference type="InterPro" id="IPR050330">
    <property type="entry name" value="Bact_OuterMem_StrucFunc"/>
</dbReference>
<comment type="subcellular location">
    <subcellularLocation>
        <location evidence="1">Cell outer membrane</location>
    </subcellularLocation>
</comment>
<keyword evidence="3" id="KW-0998">Cell outer membrane</keyword>
<accession>A0A255G1V3</accession>
<dbReference type="CDD" id="cd07185">
    <property type="entry name" value="OmpA_C-like"/>
    <property type="match status" value="1"/>
</dbReference>
<comment type="caution">
    <text evidence="6">The sequence shown here is derived from an EMBL/GenBank/DDBJ whole genome shotgun (WGS) entry which is preliminary data.</text>
</comment>
<organism evidence="6 7">
    <name type="scientific">Enemella evansiae</name>
    <dbReference type="NCBI Taxonomy" id="2016499"/>
    <lineage>
        <taxon>Bacteria</taxon>
        <taxon>Bacillati</taxon>
        <taxon>Actinomycetota</taxon>
        <taxon>Actinomycetes</taxon>
        <taxon>Propionibacteriales</taxon>
        <taxon>Propionibacteriaceae</taxon>
        <taxon>Enemella</taxon>
    </lineage>
</organism>
<keyword evidence="6" id="KW-0966">Cell projection</keyword>
<evidence type="ECO:0000256" key="1">
    <source>
        <dbReference type="ARBA" id="ARBA00004442"/>
    </source>
</evidence>
<proteinExistence type="predicted"/>
<evidence type="ECO:0000256" key="5">
    <source>
        <dbReference type="SAM" id="MobiDB-lite"/>
    </source>
</evidence>
<dbReference type="InterPro" id="IPR036737">
    <property type="entry name" value="OmpA-like_sf"/>
</dbReference>
<feature type="region of interest" description="Disordered" evidence="5">
    <location>
        <begin position="168"/>
        <end position="204"/>
    </location>
</feature>
<evidence type="ECO:0000256" key="2">
    <source>
        <dbReference type="ARBA" id="ARBA00023136"/>
    </source>
</evidence>
<name>A0A255G1V3_9ACTN</name>
<accession>A0A4R6LW18</accession>
<sequence length="204" mass="21235">MSRSGERRGPHRVVAIGLAGLAGLGLAVNGGGLGAAAPSATPSVKSVWAPTPMPAPVQKPVEDIQGGEPIDILAVTEDTEGTAQVAEGPRTTDVTLNSNVLFAKDSDVIRPEAKARLNEVTAQLKQQGPGRLAIVGYTDDLGSSEHGLDLSRRRAAAVRAIVEPGLPGVTITTEGRGEADPVVPNTSEENRAKNRRVELHYTKS</sequence>
<keyword evidence="6" id="KW-0282">Flagellum</keyword>
<dbReference type="PRINTS" id="PR01021">
    <property type="entry name" value="OMPADOMAIN"/>
</dbReference>
<evidence type="ECO:0000256" key="3">
    <source>
        <dbReference type="ARBA" id="ARBA00023237"/>
    </source>
</evidence>
<dbReference type="SUPFAM" id="SSF103088">
    <property type="entry name" value="OmpA-like"/>
    <property type="match status" value="1"/>
</dbReference>
<dbReference type="InterPro" id="IPR006664">
    <property type="entry name" value="OMP_bac"/>
</dbReference>
<dbReference type="PANTHER" id="PTHR30329">
    <property type="entry name" value="STATOR ELEMENT OF FLAGELLAR MOTOR COMPLEX"/>
    <property type="match status" value="1"/>
</dbReference>
<feature type="compositionally biased region" description="Basic and acidic residues" evidence="5">
    <location>
        <begin position="188"/>
        <end position="204"/>
    </location>
</feature>
<dbReference type="AlphaFoldDB" id="A0A255G1V3"/>
<evidence type="ECO:0000313" key="6">
    <source>
        <dbReference type="EMBL" id="OYO09462.1"/>
    </source>
</evidence>
<dbReference type="Gene3D" id="3.30.1330.60">
    <property type="entry name" value="OmpA-like domain"/>
    <property type="match status" value="1"/>
</dbReference>
<dbReference type="PROSITE" id="PS51123">
    <property type="entry name" value="OMPA_2"/>
    <property type="match status" value="1"/>
</dbReference>
<keyword evidence="2 4" id="KW-0472">Membrane</keyword>
<dbReference type="PANTHER" id="PTHR30329:SF21">
    <property type="entry name" value="LIPOPROTEIN YIAD-RELATED"/>
    <property type="match status" value="1"/>
</dbReference>
<protein>
    <submittedName>
        <fullName evidence="6">Flagellar motor protein MotB</fullName>
    </submittedName>
</protein>
<dbReference type="EMBL" id="NMVO01000017">
    <property type="protein sequence ID" value="OYO09462.1"/>
    <property type="molecule type" value="Genomic_DNA"/>
</dbReference>
<gene>
    <name evidence="6" type="ORF">CGZ94_17435</name>
</gene>
<evidence type="ECO:0000256" key="4">
    <source>
        <dbReference type="PROSITE-ProRule" id="PRU00473"/>
    </source>
</evidence>
<dbReference type="Proteomes" id="UP000215896">
    <property type="component" value="Unassembled WGS sequence"/>
</dbReference>
<dbReference type="InterPro" id="IPR006665">
    <property type="entry name" value="OmpA-like"/>
</dbReference>
<evidence type="ECO:0000313" key="7">
    <source>
        <dbReference type="Proteomes" id="UP000215896"/>
    </source>
</evidence>
<keyword evidence="7" id="KW-1185">Reference proteome</keyword>
<reference evidence="6 7" key="1">
    <citation type="submission" date="2017-07" db="EMBL/GenBank/DDBJ databases">
        <title>Draft whole genome sequences of clinical Proprionibacteriaceae strains.</title>
        <authorList>
            <person name="Bernier A.-M."/>
            <person name="Bernard K."/>
            <person name="Domingo M.-C."/>
        </authorList>
    </citation>
    <scope>NUCLEOTIDE SEQUENCE [LARGE SCALE GENOMIC DNA]</scope>
    <source>
        <strain evidence="6 7">NML 030167</strain>
    </source>
</reference>